<sequence>ATMKLCVTTLVMCLTAVLTVATASTTKRKPQTLSRGWGDEIEWVQTYEEGLFKSQNSNKPLMVIHHLDSCEYCQSLKKAFASSQGVQKMADEDFIMLNLMHETTDKNLSPDGAYVPRIMFVDPSLTVRADITGPYHNRLYTYEPKDIDLLMENMKKAKQLLKNEL</sequence>
<dbReference type="GeneTree" id="ENSGT00530000063273"/>
<dbReference type="FunFam" id="3.40.30.10:FF:000036">
    <property type="entry name" value="anterior gradient protein 2 homolog"/>
    <property type="match status" value="1"/>
</dbReference>
<dbReference type="InterPro" id="IPR051099">
    <property type="entry name" value="AGR/TXD"/>
</dbReference>
<dbReference type="OMA" id="PILIENM"/>
<dbReference type="Gene3D" id="3.40.30.10">
    <property type="entry name" value="Glutaredoxin"/>
    <property type="match status" value="1"/>
</dbReference>
<evidence type="ECO:0000256" key="2">
    <source>
        <dbReference type="ARBA" id="ARBA00038124"/>
    </source>
</evidence>
<dbReference type="AlphaFoldDB" id="S4R4S8"/>
<proteinExistence type="inferred from homology"/>
<evidence type="ECO:0000313" key="4">
    <source>
        <dbReference type="Ensembl" id="ENSPMAP00000000207.1"/>
    </source>
</evidence>
<protein>
    <submittedName>
        <fullName evidence="4">Anterior gradient 2</fullName>
    </submittedName>
</protein>
<evidence type="ECO:0000256" key="1">
    <source>
        <dbReference type="ARBA" id="ARBA00022729"/>
    </source>
</evidence>
<dbReference type="PANTHER" id="PTHR15337">
    <property type="entry name" value="ANTERIOR GRADIENT PROTEIN-RELATED"/>
    <property type="match status" value="1"/>
</dbReference>
<dbReference type="InterPro" id="IPR036249">
    <property type="entry name" value="Thioredoxin-like_sf"/>
</dbReference>
<organism evidence="4">
    <name type="scientific">Petromyzon marinus</name>
    <name type="common">Sea lamprey</name>
    <dbReference type="NCBI Taxonomy" id="7757"/>
    <lineage>
        <taxon>Eukaryota</taxon>
        <taxon>Metazoa</taxon>
        <taxon>Chordata</taxon>
        <taxon>Craniata</taxon>
        <taxon>Vertebrata</taxon>
        <taxon>Cyclostomata</taxon>
        <taxon>Hyperoartia</taxon>
        <taxon>Petromyzontiformes</taxon>
        <taxon>Petromyzontidae</taxon>
        <taxon>Petromyzon</taxon>
    </lineage>
</organism>
<feature type="signal peptide" evidence="3">
    <location>
        <begin position="1"/>
        <end position="23"/>
    </location>
</feature>
<dbReference type="GO" id="GO:0005783">
    <property type="term" value="C:endoplasmic reticulum"/>
    <property type="evidence" value="ECO:0007669"/>
    <property type="project" value="TreeGrafter"/>
</dbReference>
<comment type="similarity">
    <text evidence="2">Belongs to the AGR family.</text>
</comment>
<dbReference type="Ensembl" id="ENSPMAT00000000207.1">
    <property type="protein sequence ID" value="ENSPMAP00000000207.1"/>
    <property type="gene ID" value="ENSPMAG00000000178.1"/>
</dbReference>
<dbReference type="Pfam" id="PF13899">
    <property type="entry name" value="Thioredoxin_7"/>
    <property type="match status" value="1"/>
</dbReference>
<dbReference type="HOGENOM" id="CLU_088048_1_0_1"/>
<reference evidence="4" key="2">
    <citation type="submission" date="2025-09" db="UniProtKB">
        <authorList>
            <consortium name="Ensembl"/>
        </authorList>
    </citation>
    <scope>IDENTIFICATION</scope>
</reference>
<dbReference type="CDD" id="cd02960">
    <property type="entry name" value="AGR"/>
    <property type="match status" value="1"/>
</dbReference>
<keyword evidence="1 3" id="KW-0732">Signal</keyword>
<feature type="chain" id="PRO_5004532223" evidence="3">
    <location>
        <begin position="24"/>
        <end position="165"/>
    </location>
</feature>
<dbReference type="SUPFAM" id="SSF52833">
    <property type="entry name" value="Thioredoxin-like"/>
    <property type="match status" value="1"/>
</dbReference>
<dbReference type="STRING" id="7757.ENSPMAP00000000207"/>
<dbReference type="PANTHER" id="PTHR15337:SF5">
    <property type="entry name" value="ANTERIOR GRADIENT PROTEIN 3"/>
    <property type="match status" value="1"/>
</dbReference>
<name>S4R4S8_PETMA</name>
<accession>S4R4S8</accession>
<evidence type="ECO:0000256" key="3">
    <source>
        <dbReference type="SAM" id="SignalP"/>
    </source>
</evidence>
<reference evidence="4" key="1">
    <citation type="submission" date="2025-08" db="UniProtKB">
        <authorList>
            <consortium name="Ensembl"/>
        </authorList>
    </citation>
    <scope>IDENTIFICATION</scope>
</reference>